<evidence type="ECO:0000256" key="1">
    <source>
        <dbReference type="ARBA" id="ARBA00022527"/>
    </source>
</evidence>
<gene>
    <name evidence="6" type="ORF">BaRGS_00002937</name>
</gene>
<reference evidence="6 7" key="1">
    <citation type="journal article" date="2023" name="Sci. Data">
        <title>Genome assembly of the Korean intertidal mud-creeper Batillaria attramentaria.</title>
        <authorList>
            <person name="Patra A.K."/>
            <person name="Ho P.T."/>
            <person name="Jun S."/>
            <person name="Lee S.J."/>
            <person name="Kim Y."/>
            <person name="Won Y.J."/>
        </authorList>
    </citation>
    <scope>NUCLEOTIDE SEQUENCE [LARGE SCALE GENOMIC DNA]</scope>
    <source>
        <strain evidence="6">Wonlab-2016</strain>
    </source>
</reference>
<evidence type="ECO:0000259" key="5">
    <source>
        <dbReference type="PROSITE" id="PS51158"/>
    </source>
</evidence>
<evidence type="ECO:0000256" key="2">
    <source>
        <dbReference type="ARBA" id="ARBA00022679"/>
    </source>
</evidence>
<dbReference type="PANTHER" id="PTHR46747:SF1">
    <property type="entry name" value="ALPHA-PROTEIN KINASE 1"/>
    <property type="match status" value="1"/>
</dbReference>
<organism evidence="6 7">
    <name type="scientific">Batillaria attramentaria</name>
    <dbReference type="NCBI Taxonomy" id="370345"/>
    <lineage>
        <taxon>Eukaryota</taxon>
        <taxon>Metazoa</taxon>
        <taxon>Spiralia</taxon>
        <taxon>Lophotrochozoa</taxon>
        <taxon>Mollusca</taxon>
        <taxon>Gastropoda</taxon>
        <taxon>Caenogastropoda</taxon>
        <taxon>Sorbeoconcha</taxon>
        <taxon>Cerithioidea</taxon>
        <taxon>Batillariidae</taxon>
        <taxon>Batillaria</taxon>
    </lineage>
</organism>
<dbReference type="Pfam" id="PF02816">
    <property type="entry name" value="Alpha_kinase"/>
    <property type="match status" value="2"/>
</dbReference>
<dbReference type="AlphaFoldDB" id="A0ABD0M2Y5"/>
<dbReference type="PANTHER" id="PTHR46747">
    <property type="entry name" value="ALPHA-PROTEIN KINASE 1"/>
    <property type="match status" value="1"/>
</dbReference>
<accession>A0ABD0M2Y5</accession>
<feature type="compositionally biased region" description="Polar residues" evidence="4">
    <location>
        <begin position="421"/>
        <end position="438"/>
    </location>
</feature>
<dbReference type="SMART" id="SM00811">
    <property type="entry name" value="Alpha_kinase"/>
    <property type="match status" value="1"/>
</dbReference>
<proteinExistence type="predicted"/>
<keyword evidence="7" id="KW-1185">Reference proteome</keyword>
<protein>
    <recommendedName>
        <fullName evidence="5">Alpha-type protein kinase domain-containing protein</fullName>
    </recommendedName>
</protein>
<dbReference type="SUPFAM" id="SSF56112">
    <property type="entry name" value="Protein kinase-like (PK-like)"/>
    <property type="match status" value="1"/>
</dbReference>
<evidence type="ECO:0000313" key="7">
    <source>
        <dbReference type="Proteomes" id="UP001519460"/>
    </source>
</evidence>
<dbReference type="InterPro" id="IPR043529">
    <property type="entry name" value="ALPK1"/>
</dbReference>
<name>A0ABD0M2Y5_9CAEN</name>
<sequence>MSECNVEEGKVSPALQRIYRSLQTQPGLYESGDEILNEVDHMSRDYLLDLKPDRWPPKPKVNDELSSSDVAALKQFLVWSLGQGQYVQACGVMLLLDKPGSHVIEAAVFDDVLLYIEEQDSGHVIPPRLLIRWAKLLQNKGDLHGAIRRLNAAKSLLQGCWKSAVFPLVESVQTFRKTAGEGNAQACVISLEMTAKCLCAIPHGDFVELKEKLGFQHDDRYYQAYTMCKEAAAMAGTSELLLTRLQNQACEALLMYSAQHENPAKRLVLLESVTGEAKKSLQAHSSLDQLAHRDQFFQFVRSLFLLCLALEFSDSPQDRGFAECLEERAMFLYGEYCRQLCQKGFLLQDIDMAEIPGVVQVISMVKKEFGLSFDVPAYRDDDHTLNSKFSHSEESGKNALNKLQTTFHESLSFSAHMPNTDGKSMNGHNEKANVTSREPFSPEHEAHRKEVGLPINPADYDIPVFDVPHNIFQDLCGCKFTPVGPLTPLRLQEAAEDTTNITTADNTGSGRGLTDDSGYGPSLVLANTFLTTQLPETYGTNESDNDSGICSSCRSSSDIGSASDDGNKVLNGSIKLNSPGPVASNTVKRARLLKFNPVTGLWTSQATLVFVGEPLPLEDKLKGNCRDALEVQFLHQDEVLGRYVGKRYKRQRPPVQYLQDVTCQKTARFLVTLFNYALNDLRYDIQVVYVPVAHVQLLSREGEVEDWLNVEPYLEGHFIKLTNNLAFWRLMLVDLQGWLPREGRGVVYLTDPQFHTDDKTNLSSCDMGARGMQAFWESVHPRCNAICHALGLKRPEDRDCTPV</sequence>
<evidence type="ECO:0000313" key="6">
    <source>
        <dbReference type="EMBL" id="KAK7505666.1"/>
    </source>
</evidence>
<comment type="caution">
    <text evidence="6">The sequence shown here is derived from an EMBL/GenBank/DDBJ whole genome shotgun (WGS) entry which is preliminary data.</text>
</comment>
<dbReference type="GO" id="GO:0004674">
    <property type="term" value="F:protein serine/threonine kinase activity"/>
    <property type="evidence" value="ECO:0007669"/>
    <property type="project" value="UniProtKB-KW"/>
</dbReference>
<dbReference type="Proteomes" id="UP001519460">
    <property type="component" value="Unassembled WGS sequence"/>
</dbReference>
<dbReference type="EMBL" id="JACVVK020000009">
    <property type="protein sequence ID" value="KAK7505666.1"/>
    <property type="molecule type" value="Genomic_DNA"/>
</dbReference>
<evidence type="ECO:0000256" key="3">
    <source>
        <dbReference type="ARBA" id="ARBA00022777"/>
    </source>
</evidence>
<evidence type="ECO:0000256" key="4">
    <source>
        <dbReference type="SAM" id="MobiDB-lite"/>
    </source>
</evidence>
<feature type="domain" description="Alpha-type protein kinase" evidence="5">
    <location>
        <begin position="594"/>
        <end position="795"/>
    </location>
</feature>
<dbReference type="Gene3D" id="3.20.200.10">
    <property type="entry name" value="MHCK/EF2 kinase"/>
    <property type="match status" value="1"/>
</dbReference>
<dbReference type="PROSITE" id="PS51158">
    <property type="entry name" value="ALPHA_KINASE"/>
    <property type="match status" value="1"/>
</dbReference>
<keyword evidence="2" id="KW-0808">Transferase</keyword>
<keyword evidence="1" id="KW-0723">Serine/threonine-protein kinase</keyword>
<dbReference type="InterPro" id="IPR011009">
    <property type="entry name" value="Kinase-like_dom_sf"/>
</dbReference>
<feature type="region of interest" description="Disordered" evidence="4">
    <location>
        <begin position="417"/>
        <end position="443"/>
    </location>
</feature>
<dbReference type="InterPro" id="IPR004166">
    <property type="entry name" value="a-kinase_dom"/>
</dbReference>
<keyword evidence="3" id="KW-0418">Kinase</keyword>